<dbReference type="PROSITE" id="PS00715">
    <property type="entry name" value="SIGMA70_1"/>
    <property type="match status" value="1"/>
</dbReference>
<evidence type="ECO:0000256" key="3">
    <source>
        <dbReference type="ARBA" id="ARBA00023125"/>
    </source>
</evidence>
<dbReference type="InterPro" id="IPR050239">
    <property type="entry name" value="Sigma-70_RNA_pol_init_factors"/>
</dbReference>
<name>A0A2K8KY03_MARES</name>
<accession>A0A2K8KY03</accession>
<keyword evidence="2" id="KW-0731">Sigma factor</keyword>
<protein>
    <submittedName>
        <fullName evidence="6">RNA polymerase, sigma 38 subunit, RpoS</fullName>
    </submittedName>
</protein>
<evidence type="ECO:0000256" key="4">
    <source>
        <dbReference type="ARBA" id="ARBA00023163"/>
    </source>
</evidence>
<sequence>MVRRHSLDSMALYMREVSRYDLLTAQEEVACALAIAQGDETARQRMINANLRLVVKIARRYMGRGLPLSDLIEEGNIGLMRAVEKFDPEHGCRFSTYATWWVRQSVERSIMNQARTIRLPVHVSKEHNLLLHCSDDLYAILMRDPSEEEIAAHMGISRERIQMLRESMVTTESADDFLHDEGSFTLYDITEDPLAELPGDHLDGAIRDAMLAGWMGKLTEREQEVLRLRYALDETGDPWTLDAIGTHIGVTRERIRQIQVEALRKLRLLTDEDHISVDEVT</sequence>
<dbReference type="InterPro" id="IPR000943">
    <property type="entry name" value="RNA_pol_sigma70"/>
</dbReference>
<dbReference type="PANTHER" id="PTHR30603">
    <property type="entry name" value="RNA POLYMERASE SIGMA FACTOR RPO"/>
    <property type="match status" value="1"/>
</dbReference>
<dbReference type="InterPro" id="IPR009042">
    <property type="entry name" value="RNA_pol_sigma70_r1_2"/>
</dbReference>
<evidence type="ECO:0000313" key="7">
    <source>
        <dbReference type="Proteomes" id="UP000231701"/>
    </source>
</evidence>
<proteinExistence type="predicted"/>
<dbReference type="GO" id="GO:0003677">
    <property type="term" value="F:DNA binding"/>
    <property type="evidence" value="ECO:0007669"/>
    <property type="project" value="UniProtKB-KW"/>
</dbReference>
<dbReference type="Pfam" id="PF00140">
    <property type="entry name" value="Sigma70_r1_2"/>
    <property type="match status" value="1"/>
</dbReference>
<dbReference type="PANTHER" id="PTHR30603:SF47">
    <property type="entry name" value="RNA POLYMERASE SIGMA FACTOR SIGD, CHLOROPLASTIC"/>
    <property type="match status" value="1"/>
</dbReference>
<dbReference type="FunFam" id="1.10.601.10:FF:000001">
    <property type="entry name" value="RNA polymerase sigma factor SigA"/>
    <property type="match status" value="1"/>
</dbReference>
<dbReference type="PIRSF" id="PIRSF000770">
    <property type="entry name" value="RNA_pol_sigma-SigE/K"/>
    <property type="match status" value="1"/>
</dbReference>
<gene>
    <name evidence="6" type="ORF">Ga0123461_0297</name>
</gene>
<dbReference type="InterPro" id="IPR007627">
    <property type="entry name" value="RNA_pol_sigma70_r2"/>
</dbReference>
<keyword evidence="7" id="KW-1185">Reference proteome</keyword>
<keyword evidence="1" id="KW-0805">Transcription regulation</keyword>
<dbReference type="Gene3D" id="1.10.601.10">
    <property type="entry name" value="RNA Polymerase Primary Sigma Factor"/>
    <property type="match status" value="1"/>
</dbReference>
<dbReference type="PRINTS" id="PR00046">
    <property type="entry name" value="SIGMA70FCT"/>
</dbReference>
<dbReference type="NCBIfam" id="TIGR02937">
    <property type="entry name" value="sigma70-ECF"/>
    <property type="match status" value="1"/>
</dbReference>
<dbReference type="InterPro" id="IPR014284">
    <property type="entry name" value="RNA_pol_sigma-70_dom"/>
</dbReference>
<dbReference type="InterPro" id="IPR007630">
    <property type="entry name" value="RNA_pol_sigma70_r4"/>
</dbReference>
<dbReference type="InterPro" id="IPR036388">
    <property type="entry name" value="WH-like_DNA-bd_sf"/>
</dbReference>
<dbReference type="AlphaFoldDB" id="A0A2K8KY03"/>
<dbReference type="SUPFAM" id="SSF88659">
    <property type="entry name" value="Sigma3 and sigma4 domains of RNA polymerase sigma factors"/>
    <property type="match status" value="2"/>
</dbReference>
<dbReference type="Gene3D" id="1.10.10.10">
    <property type="entry name" value="Winged helix-like DNA-binding domain superfamily/Winged helix DNA-binding domain"/>
    <property type="match status" value="2"/>
</dbReference>
<dbReference type="CDD" id="cd06171">
    <property type="entry name" value="Sigma70_r4"/>
    <property type="match status" value="1"/>
</dbReference>
<keyword evidence="3" id="KW-0238">DNA-binding</keyword>
<evidence type="ECO:0000259" key="5">
    <source>
        <dbReference type="PROSITE" id="PS00715"/>
    </source>
</evidence>
<organism evidence="6 7">
    <name type="scientific">Mariprofundus aestuarium</name>
    <dbReference type="NCBI Taxonomy" id="1921086"/>
    <lineage>
        <taxon>Bacteria</taxon>
        <taxon>Pseudomonadati</taxon>
        <taxon>Pseudomonadota</taxon>
        <taxon>Candidatius Mariprofundia</taxon>
        <taxon>Mariprofundales</taxon>
        <taxon>Mariprofundaceae</taxon>
        <taxon>Mariprofundus</taxon>
    </lineage>
</organism>
<dbReference type="Pfam" id="PF04542">
    <property type="entry name" value="Sigma70_r2"/>
    <property type="match status" value="1"/>
</dbReference>
<evidence type="ECO:0000256" key="1">
    <source>
        <dbReference type="ARBA" id="ARBA00023015"/>
    </source>
</evidence>
<dbReference type="KEGG" id="maes:Ga0123461_0297"/>
<dbReference type="Pfam" id="PF04545">
    <property type="entry name" value="Sigma70_r4"/>
    <property type="match status" value="1"/>
</dbReference>
<feature type="domain" description="RNA polymerase sigma-70" evidence="5">
    <location>
        <begin position="70"/>
        <end position="83"/>
    </location>
</feature>
<dbReference type="InterPro" id="IPR013324">
    <property type="entry name" value="RNA_pol_sigma_r3/r4-like"/>
</dbReference>
<evidence type="ECO:0000313" key="6">
    <source>
        <dbReference type="EMBL" id="ATX78749.1"/>
    </source>
</evidence>
<dbReference type="SUPFAM" id="SSF88946">
    <property type="entry name" value="Sigma2 domain of RNA polymerase sigma factors"/>
    <property type="match status" value="1"/>
</dbReference>
<dbReference type="GO" id="GO:0006352">
    <property type="term" value="P:DNA-templated transcription initiation"/>
    <property type="evidence" value="ECO:0007669"/>
    <property type="project" value="InterPro"/>
</dbReference>
<evidence type="ECO:0000256" key="2">
    <source>
        <dbReference type="ARBA" id="ARBA00023082"/>
    </source>
</evidence>
<reference evidence="6 7" key="1">
    <citation type="submission" date="2016-12" db="EMBL/GenBank/DDBJ databases">
        <title>Isolation and genomic insights into novel planktonic Zetaproteobacteria from stratified waters of the Chesapeake Bay.</title>
        <authorList>
            <person name="McAllister S.M."/>
            <person name="Kato S."/>
            <person name="Chan C.S."/>
            <person name="Chiu B.K."/>
            <person name="Field E.K."/>
        </authorList>
    </citation>
    <scope>NUCLEOTIDE SEQUENCE [LARGE SCALE GENOMIC DNA]</scope>
    <source>
        <strain evidence="6 7">CP-5</strain>
    </source>
</reference>
<dbReference type="GO" id="GO:0016987">
    <property type="term" value="F:sigma factor activity"/>
    <property type="evidence" value="ECO:0007669"/>
    <property type="project" value="UniProtKB-KW"/>
</dbReference>
<dbReference type="OrthoDB" id="9809557at2"/>
<keyword evidence="4" id="KW-0804">Transcription</keyword>
<dbReference type="EMBL" id="CP018799">
    <property type="protein sequence ID" value="ATX78749.1"/>
    <property type="molecule type" value="Genomic_DNA"/>
</dbReference>
<dbReference type="InterPro" id="IPR013325">
    <property type="entry name" value="RNA_pol_sigma_r2"/>
</dbReference>
<dbReference type="Proteomes" id="UP000231701">
    <property type="component" value="Chromosome"/>
</dbReference>